<evidence type="ECO:0000313" key="3">
    <source>
        <dbReference type="Proteomes" id="UP001284601"/>
    </source>
</evidence>
<reference evidence="3" key="1">
    <citation type="submission" date="2023-07" db="EMBL/GenBank/DDBJ databases">
        <title>Conexibacter stalactiti sp. nov., isolated from stalactites in a lava cave and emended description of the genus Conexibacter.</title>
        <authorList>
            <person name="Lee S.D."/>
        </authorList>
    </citation>
    <scope>NUCLEOTIDE SEQUENCE [LARGE SCALE GENOMIC DNA]</scope>
    <source>
        <strain evidence="3">KCTC 39840</strain>
    </source>
</reference>
<accession>A0ABU4HRN6</accession>
<gene>
    <name evidence="2" type="ORF">R7226_16410</name>
</gene>
<protein>
    <submittedName>
        <fullName evidence="2">STAS-like domain-containing protein</fullName>
    </submittedName>
</protein>
<feature type="domain" description="DUF4325" evidence="1">
    <location>
        <begin position="27"/>
        <end position="70"/>
    </location>
</feature>
<dbReference type="Proteomes" id="UP001284601">
    <property type="component" value="Unassembled WGS sequence"/>
</dbReference>
<name>A0ABU4HRN6_9ACTN</name>
<comment type="caution">
    <text evidence="2">The sequence shown here is derived from an EMBL/GenBank/DDBJ whole genome shotgun (WGS) entry which is preliminary data.</text>
</comment>
<evidence type="ECO:0000313" key="2">
    <source>
        <dbReference type="EMBL" id="MDW5595933.1"/>
    </source>
</evidence>
<dbReference type="RefSeq" id="WP_318598278.1">
    <property type="nucleotide sequence ID" value="NZ_JAWSTH010000043.1"/>
</dbReference>
<organism evidence="2 3">
    <name type="scientific">Conexibacter stalactiti</name>
    <dbReference type="NCBI Taxonomy" id="1940611"/>
    <lineage>
        <taxon>Bacteria</taxon>
        <taxon>Bacillati</taxon>
        <taxon>Actinomycetota</taxon>
        <taxon>Thermoleophilia</taxon>
        <taxon>Solirubrobacterales</taxon>
        <taxon>Conexibacteraceae</taxon>
        <taxon>Conexibacter</taxon>
    </lineage>
</organism>
<sequence>MAASPTDTTTTIRPAQQLGSVLVGRDDAAALRKDVRRRAARGESVVLDFAGVDVLAPSFADELLGKLPRELLTTGSVRVEHLDPASAALAQVQTYARDESAVSR</sequence>
<evidence type="ECO:0000259" key="1">
    <source>
        <dbReference type="Pfam" id="PF14213"/>
    </source>
</evidence>
<keyword evidence="3" id="KW-1185">Reference proteome</keyword>
<dbReference type="Pfam" id="PF14213">
    <property type="entry name" value="DUF4325"/>
    <property type="match status" value="1"/>
</dbReference>
<dbReference type="EMBL" id="JAWSTH010000043">
    <property type="protein sequence ID" value="MDW5595933.1"/>
    <property type="molecule type" value="Genomic_DNA"/>
</dbReference>
<proteinExistence type="predicted"/>
<dbReference type="InterPro" id="IPR025474">
    <property type="entry name" value="DUF4325"/>
</dbReference>